<evidence type="ECO:0000313" key="11">
    <source>
        <dbReference type="Proteomes" id="UP000821853"/>
    </source>
</evidence>
<evidence type="ECO:0000256" key="8">
    <source>
        <dbReference type="SAM" id="SignalP"/>
    </source>
</evidence>
<comment type="caution">
    <text evidence="10">The sequence shown here is derived from an EMBL/GenBank/DDBJ whole genome shotgun (WGS) entry which is preliminary data.</text>
</comment>
<keyword evidence="7" id="KW-0325">Glycoprotein</keyword>
<dbReference type="PANTHER" id="PTHR11461">
    <property type="entry name" value="SERINE PROTEASE INHIBITOR, SERPIN"/>
    <property type="match status" value="1"/>
</dbReference>
<dbReference type="SUPFAM" id="SSF56574">
    <property type="entry name" value="Serpins"/>
    <property type="match status" value="1"/>
</dbReference>
<evidence type="ECO:0000256" key="5">
    <source>
        <dbReference type="ARBA" id="ARBA00022729"/>
    </source>
</evidence>
<dbReference type="InterPro" id="IPR042178">
    <property type="entry name" value="Serpin_sf_1"/>
</dbReference>
<keyword evidence="6" id="KW-0722">Serine protease inhibitor</keyword>
<dbReference type="PANTHER" id="PTHR11461:SF211">
    <property type="entry name" value="GH10112P-RELATED"/>
    <property type="match status" value="1"/>
</dbReference>
<protein>
    <recommendedName>
        <fullName evidence="9">Serpin domain-containing protein</fullName>
    </recommendedName>
</protein>
<dbReference type="OrthoDB" id="6434942at2759"/>
<feature type="chain" id="PRO_5039893815" description="Serpin domain-containing protein" evidence="8">
    <location>
        <begin position="19"/>
        <end position="209"/>
    </location>
</feature>
<dbReference type="GO" id="GO:0004867">
    <property type="term" value="F:serine-type endopeptidase inhibitor activity"/>
    <property type="evidence" value="ECO:0007669"/>
    <property type="project" value="UniProtKB-KW"/>
</dbReference>
<evidence type="ECO:0000256" key="1">
    <source>
        <dbReference type="ARBA" id="ARBA00004613"/>
    </source>
</evidence>
<keyword evidence="4" id="KW-0646">Protease inhibitor</keyword>
<sequence>MVPVKAAALLGIALLASAAVPLDVQLKHLRAANAFGVSLLKELRSTNEDANIFSPVSISLALGLFYAGARGTSQSELSSVLGFTDAKLVDRDAVLSAYKSLAETKTPNVTFDIANTILITKGSRILDHYKQDLADYFYAVARSMDFARDGARVAEEVNEWLRDKTKGKISSLLGGILPVDTVASLLNAVYFKGTWLTKFEAGKTKMLPF</sequence>
<evidence type="ECO:0000256" key="3">
    <source>
        <dbReference type="ARBA" id="ARBA00022525"/>
    </source>
</evidence>
<keyword evidence="3" id="KW-0964">Secreted</keyword>
<dbReference type="AlphaFoldDB" id="A0A9J6FA81"/>
<dbReference type="GO" id="GO:0005615">
    <property type="term" value="C:extracellular space"/>
    <property type="evidence" value="ECO:0007669"/>
    <property type="project" value="InterPro"/>
</dbReference>
<gene>
    <name evidence="10" type="ORF">HPB48_002444</name>
</gene>
<dbReference type="InterPro" id="IPR000215">
    <property type="entry name" value="Serpin_fam"/>
</dbReference>
<evidence type="ECO:0000256" key="6">
    <source>
        <dbReference type="ARBA" id="ARBA00022900"/>
    </source>
</evidence>
<evidence type="ECO:0000256" key="7">
    <source>
        <dbReference type="ARBA" id="ARBA00023180"/>
    </source>
</evidence>
<dbReference type="Proteomes" id="UP000821853">
    <property type="component" value="Chromosome 1"/>
</dbReference>
<dbReference type="Pfam" id="PF00079">
    <property type="entry name" value="Serpin"/>
    <property type="match status" value="1"/>
</dbReference>
<feature type="signal peptide" evidence="8">
    <location>
        <begin position="1"/>
        <end position="18"/>
    </location>
</feature>
<dbReference type="InterPro" id="IPR036186">
    <property type="entry name" value="Serpin_sf"/>
</dbReference>
<evidence type="ECO:0000259" key="9">
    <source>
        <dbReference type="Pfam" id="PF00079"/>
    </source>
</evidence>
<organism evidence="10 11">
    <name type="scientific">Haemaphysalis longicornis</name>
    <name type="common">Bush tick</name>
    <dbReference type="NCBI Taxonomy" id="44386"/>
    <lineage>
        <taxon>Eukaryota</taxon>
        <taxon>Metazoa</taxon>
        <taxon>Ecdysozoa</taxon>
        <taxon>Arthropoda</taxon>
        <taxon>Chelicerata</taxon>
        <taxon>Arachnida</taxon>
        <taxon>Acari</taxon>
        <taxon>Parasitiformes</taxon>
        <taxon>Ixodida</taxon>
        <taxon>Ixodoidea</taxon>
        <taxon>Ixodidae</taxon>
        <taxon>Haemaphysalinae</taxon>
        <taxon>Haemaphysalis</taxon>
    </lineage>
</organism>
<dbReference type="InterPro" id="IPR023796">
    <property type="entry name" value="Serpin_dom"/>
</dbReference>
<keyword evidence="11" id="KW-1185">Reference proteome</keyword>
<dbReference type="VEuPathDB" id="VectorBase:HLOH_063743"/>
<comment type="subcellular location">
    <subcellularLocation>
        <location evidence="1">Secreted</location>
    </subcellularLocation>
</comment>
<evidence type="ECO:0000256" key="4">
    <source>
        <dbReference type="ARBA" id="ARBA00022690"/>
    </source>
</evidence>
<name>A0A9J6FA81_HAELO</name>
<dbReference type="OMA" id="XKINISE"/>
<dbReference type="EMBL" id="JABSTR010000001">
    <property type="protein sequence ID" value="KAH9359845.1"/>
    <property type="molecule type" value="Genomic_DNA"/>
</dbReference>
<proteinExistence type="inferred from homology"/>
<reference evidence="10 11" key="1">
    <citation type="journal article" date="2020" name="Cell">
        <title>Large-Scale Comparative Analyses of Tick Genomes Elucidate Their Genetic Diversity and Vector Capacities.</title>
        <authorList>
            <consortium name="Tick Genome and Microbiome Consortium (TIGMIC)"/>
            <person name="Jia N."/>
            <person name="Wang J."/>
            <person name="Shi W."/>
            <person name="Du L."/>
            <person name="Sun Y."/>
            <person name="Zhan W."/>
            <person name="Jiang J.F."/>
            <person name="Wang Q."/>
            <person name="Zhang B."/>
            <person name="Ji P."/>
            <person name="Bell-Sakyi L."/>
            <person name="Cui X.M."/>
            <person name="Yuan T.T."/>
            <person name="Jiang B.G."/>
            <person name="Yang W.F."/>
            <person name="Lam T.T."/>
            <person name="Chang Q.C."/>
            <person name="Ding S.J."/>
            <person name="Wang X.J."/>
            <person name="Zhu J.G."/>
            <person name="Ruan X.D."/>
            <person name="Zhao L."/>
            <person name="Wei J.T."/>
            <person name="Ye R.Z."/>
            <person name="Que T.C."/>
            <person name="Du C.H."/>
            <person name="Zhou Y.H."/>
            <person name="Cheng J.X."/>
            <person name="Dai P.F."/>
            <person name="Guo W.B."/>
            <person name="Han X.H."/>
            <person name="Huang E.J."/>
            <person name="Li L.F."/>
            <person name="Wei W."/>
            <person name="Gao Y.C."/>
            <person name="Liu J.Z."/>
            <person name="Shao H.Z."/>
            <person name="Wang X."/>
            <person name="Wang C.C."/>
            <person name="Yang T.C."/>
            <person name="Huo Q.B."/>
            <person name="Li W."/>
            <person name="Chen H.Y."/>
            <person name="Chen S.E."/>
            <person name="Zhou L.G."/>
            <person name="Ni X.B."/>
            <person name="Tian J.H."/>
            <person name="Sheng Y."/>
            <person name="Liu T."/>
            <person name="Pan Y.S."/>
            <person name="Xia L.Y."/>
            <person name="Li J."/>
            <person name="Zhao F."/>
            <person name="Cao W.C."/>
        </authorList>
    </citation>
    <scope>NUCLEOTIDE SEQUENCE [LARGE SCALE GENOMIC DNA]</scope>
    <source>
        <strain evidence="10">HaeL-2018</strain>
    </source>
</reference>
<dbReference type="Gene3D" id="3.30.497.10">
    <property type="entry name" value="Antithrombin, subunit I, domain 2"/>
    <property type="match status" value="1"/>
</dbReference>
<keyword evidence="5 8" id="KW-0732">Signal</keyword>
<accession>A0A9J6FA81</accession>
<comment type="similarity">
    <text evidence="2">Belongs to the serpin family.</text>
</comment>
<evidence type="ECO:0000313" key="10">
    <source>
        <dbReference type="EMBL" id="KAH9359845.1"/>
    </source>
</evidence>
<feature type="domain" description="Serpin" evidence="9">
    <location>
        <begin position="31"/>
        <end position="209"/>
    </location>
</feature>
<evidence type="ECO:0000256" key="2">
    <source>
        <dbReference type="ARBA" id="ARBA00009500"/>
    </source>
</evidence>
<dbReference type="FunFam" id="3.30.497.10:FF:000031">
    <property type="entry name" value="Putative salivary serpin"/>
    <property type="match status" value="1"/>
</dbReference>